<evidence type="ECO:0000313" key="3">
    <source>
        <dbReference type="Proteomes" id="UP001066276"/>
    </source>
</evidence>
<dbReference type="EMBL" id="JANPWB010000008">
    <property type="protein sequence ID" value="KAJ1161671.1"/>
    <property type="molecule type" value="Genomic_DNA"/>
</dbReference>
<protein>
    <submittedName>
        <fullName evidence="2">Uncharacterized protein</fullName>
    </submittedName>
</protein>
<gene>
    <name evidence="2" type="ORF">NDU88_002154</name>
</gene>
<proteinExistence type="predicted"/>
<dbReference type="AlphaFoldDB" id="A0AAV7SA32"/>
<sequence length="190" mass="20321">MKDMPVAEKVTKEEATSKSTPFGGRMHVWEDHTRERRTTKPLSPVTWSKQPLERPSRIGGTADPSTSNGTVQALAPEPLLLGSPAPGPSTEQCRRKWGRGRRGSVAAGGGPRRSRTPHPGLLAPVTHSLGPLWWESFPAGPAGHAPGIERAVSAAGMPRRCLWVRRAATRPLLPAPGSANFSKIGRALTP</sequence>
<feature type="compositionally biased region" description="Basic and acidic residues" evidence="1">
    <location>
        <begin position="27"/>
        <end position="38"/>
    </location>
</feature>
<dbReference type="Proteomes" id="UP001066276">
    <property type="component" value="Chromosome 4_2"/>
</dbReference>
<keyword evidence="3" id="KW-1185">Reference proteome</keyword>
<evidence type="ECO:0000256" key="1">
    <source>
        <dbReference type="SAM" id="MobiDB-lite"/>
    </source>
</evidence>
<reference evidence="2" key="1">
    <citation type="journal article" date="2022" name="bioRxiv">
        <title>Sequencing and chromosome-scale assembly of the giantPleurodeles waltlgenome.</title>
        <authorList>
            <person name="Brown T."/>
            <person name="Elewa A."/>
            <person name="Iarovenko S."/>
            <person name="Subramanian E."/>
            <person name="Araus A.J."/>
            <person name="Petzold A."/>
            <person name="Susuki M."/>
            <person name="Suzuki K.-i.T."/>
            <person name="Hayashi T."/>
            <person name="Toyoda A."/>
            <person name="Oliveira C."/>
            <person name="Osipova E."/>
            <person name="Leigh N.D."/>
            <person name="Simon A."/>
            <person name="Yun M.H."/>
        </authorList>
    </citation>
    <scope>NUCLEOTIDE SEQUENCE</scope>
    <source>
        <strain evidence="2">20211129_DDA</strain>
        <tissue evidence="2">Liver</tissue>
    </source>
</reference>
<feature type="compositionally biased region" description="Low complexity" evidence="1">
    <location>
        <begin position="73"/>
        <end position="84"/>
    </location>
</feature>
<accession>A0AAV7SA32</accession>
<feature type="compositionally biased region" description="Basic and acidic residues" evidence="1">
    <location>
        <begin position="1"/>
        <end position="16"/>
    </location>
</feature>
<organism evidence="2 3">
    <name type="scientific">Pleurodeles waltl</name>
    <name type="common">Iberian ribbed newt</name>
    <dbReference type="NCBI Taxonomy" id="8319"/>
    <lineage>
        <taxon>Eukaryota</taxon>
        <taxon>Metazoa</taxon>
        <taxon>Chordata</taxon>
        <taxon>Craniata</taxon>
        <taxon>Vertebrata</taxon>
        <taxon>Euteleostomi</taxon>
        <taxon>Amphibia</taxon>
        <taxon>Batrachia</taxon>
        <taxon>Caudata</taxon>
        <taxon>Salamandroidea</taxon>
        <taxon>Salamandridae</taxon>
        <taxon>Pleurodelinae</taxon>
        <taxon>Pleurodeles</taxon>
    </lineage>
</organism>
<evidence type="ECO:0000313" key="2">
    <source>
        <dbReference type="EMBL" id="KAJ1161671.1"/>
    </source>
</evidence>
<name>A0AAV7SA32_PLEWA</name>
<comment type="caution">
    <text evidence="2">The sequence shown here is derived from an EMBL/GenBank/DDBJ whole genome shotgun (WGS) entry which is preliminary data.</text>
</comment>
<feature type="region of interest" description="Disordered" evidence="1">
    <location>
        <begin position="1"/>
        <end position="121"/>
    </location>
</feature>